<proteinExistence type="predicted"/>
<dbReference type="Gene3D" id="1.20.1260.10">
    <property type="match status" value="1"/>
</dbReference>
<sequence>MQGVITTKAILQNPIVIIEGFGLRVFINALFADKDATFLDIINECHELDAHKDMASMNLSEIVNQFIGYELKSQEIYTMLSERFSELSDVSAFFKNLARHEEGHAIVLARVRREIERGHYWKESKQIHLDEIKRFDRFMKKAEASVLAGVSLAEALTLVDQLEGSEINIVFENLNKSVDMKSRKRFEKFFVMTSEHIGYCDKQTTAFRKKYAALVNP</sequence>
<reference evidence="1 2" key="1">
    <citation type="submission" date="2006-09" db="EMBL/GenBank/DDBJ databases">
        <authorList>
            <person name="Emerson D."/>
            <person name="Ferriera S."/>
            <person name="Johnson J."/>
            <person name="Kravitz S."/>
            <person name="Halpern A."/>
            <person name="Remington K."/>
            <person name="Beeson K."/>
            <person name="Tran B."/>
            <person name="Rogers Y.-H."/>
            <person name="Friedman R."/>
            <person name="Venter J.C."/>
        </authorList>
    </citation>
    <scope>NUCLEOTIDE SEQUENCE [LARGE SCALE GENOMIC DNA]</scope>
    <source>
        <strain evidence="1 2">PV-1</strain>
    </source>
</reference>
<evidence type="ECO:0000313" key="1">
    <source>
        <dbReference type="EMBL" id="EAU54054.1"/>
    </source>
</evidence>
<name>Q0EXJ3_9PROT</name>
<dbReference type="STRING" id="314344.AL013_12530"/>
<dbReference type="InterPro" id="IPR009078">
    <property type="entry name" value="Ferritin-like_SF"/>
</dbReference>
<comment type="caution">
    <text evidence="1">The sequence shown here is derived from an EMBL/GenBank/DDBJ whole genome shotgun (WGS) entry which is preliminary data.</text>
</comment>
<dbReference type="InterPro" id="IPR012347">
    <property type="entry name" value="Ferritin-like"/>
</dbReference>
<dbReference type="SUPFAM" id="SSF47240">
    <property type="entry name" value="Ferritin-like"/>
    <property type="match status" value="1"/>
</dbReference>
<dbReference type="InParanoid" id="Q0EXJ3"/>
<dbReference type="OrthoDB" id="5761853at2"/>
<accession>Q0EXJ3</accession>
<evidence type="ECO:0000313" key="2">
    <source>
        <dbReference type="Proteomes" id="UP000005297"/>
    </source>
</evidence>
<dbReference type="AlphaFoldDB" id="Q0EXJ3"/>
<evidence type="ECO:0008006" key="3">
    <source>
        <dbReference type="Google" id="ProtNLM"/>
    </source>
</evidence>
<dbReference type="EMBL" id="AATS01000013">
    <property type="protein sequence ID" value="EAU54054.1"/>
    <property type="molecule type" value="Genomic_DNA"/>
</dbReference>
<gene>
    <name evidence="1" type="ORF">SPV1_03418</name>
</gene>
<dbReference type="HOGENOM" id="CLU_1271037_0_0_0"/>
<dbReference type="Proteomes" id="UP000005297">
    <property type="component" value="Unassembled WGS sequence"/>
</dbReference>
<protein>
    <recommendedName>
        <fullName evidence="3">Rubrerythrin diiron-binding domain-containing protein</fullName>
    </recommendedName>
</protein>
<organism evidence="1 2">
    <name type="scientific">Mariprofundus ferrooxydans PV-1</name>
    <dbReference type="NCBI Taxonomy" id="314345"/>
    <lineage>
        <taxon>Bacteria</taxon>
        <taxon>Pseudomonadati</taxon>
        <taxon>Pseudomonadota</taxon>
        <taxon>Candidatius Mariprofundia</taxon>
        <taxon>Mariprofundales</taxon>
        <taxon>Mariprofundaceae</taxon>
        <taxon>Mariprofundus</taxon>
    </lineage>
</organism>
<keyword evidence="2" id="KW-1185">Reference proteome</keyword>